<dbReference type="KEGG" id="aio:EXH44_03860"/>
<proteinExistence type="predicted"/>
<organism evidence="2 3">
    <name type="scientific">Actinobacillus indolicus</name>
    <dbReference type="NCBI Taxonomy" id="51049"/>
    <lineage>
        <taxon>Bacteria</taxon>
        <taxon>Pseudomonadati</taxon>
        <taxon>Pseudomonadota</taxon>
        <taxon>Gammaproteobacteria</taxon>
        <taxon>Pasteurellales</taxon>
        <taxon>Pasteurellaceae</taxon>
        <taxon>Actinobacillus</taxon>
    </lineage>
</organism>
<keyword evidence="3" id="KW-1185">Reference proteome</keyword>
<keyword evidence="1" id="KW-0732">Signal</keyword>
<evidence type="ECO:0000256" key="1">
    <source>
        <dbReference type="SAM" id="SignalP"/>
    </source>
</evidence>
<gene>
    <name evidence="2" type="ORF">EXH44_03860</name>
</gene>
<dbReference type="EMBL" id="CP038145">
    <property type="protein sequence ID" value="QBQ63430.1"/>
    <property type="molecule type" value="Genomic_DNA"/>
</dbReference>
<feature type="signal peptide" evidence="1">
    <location>
        <begin position="1"/>
        <end position="22"/>
    </location>
</feature>
<dbReference type="AlphaFoldDB" id="A0A4V1AXX9"/>
<feature type="chain" id="PRO_5020494968" description="DUF5067 domain-containing protein" evidence="1">
    <location>
        <begin position="23"/>
        <end position="170"/>
    </location>
</feature>
<sequence length="170" mass="19109">MKLIKSLLVFSLTTLFAFSAQAEATKIAPKVEEKNVQKNAAQTKLEQNLKRFSDAITVKFLGINVTRDNKNQVILNFKYSVENKSKRNIRTVHWATNYMAGNKVILVQDMPVSFKNNLKRGTTSELVFSVPFNNLPKETQDILSQPNVSISANYQAKSIVFSNGAKIIVQ</sequence>
<accession>A0A4V1AXX9</accession>
<protein>
    <recommendedName>
        <fullName evidence="4">DUF5067 domain-containing protein</fullName>
    </recommendedName>
</protein>
<evidence type="ECO:0000313" key="3">
    <source>
        <dbReference type="Proteomes" id="UP000294444"/>
    </source>
</evidence>
<dbReference type="RefSeq" id="WP_162856350.1">
    <property type="nucleotide sequence ID" value="NZ_CP038145.1"/>
</dbReference>
<name>A0A4V1AXX9_9PAST</name>
<evidence type="ECO:0008006" key="4">
    <source>
        <dbReference type="Google" id="ProtNLM"/>
    </source>
</evidence>
<evidence type="ECO:0000313" key="2">
    <source>
        <dbReference type="EMBL" id="QBQ63430.1"/>
    </source>
</evidence>
<dbReference type="Proteomes" id="UP000294444">
    <property type="component" value="Chromosome"/>
</dbReference>
<reference evidence="2 3" key="1">
    <citation type="submission" date="2019-03" db="EMBL/GenBank/DDBJ databases">
        <authorList>
            <person name="Che Y."/>
            <person name="Zhou L."/>
        </authorList>
    </citation>
    <scope>NUCLEOTIDE SEQUENCE [LARGE SCALE GENOMIC DNA]</scope>
    <source>
        <strain evidence="2 3">AIFJ1607</strain>
    </source>
</reference>